<dbReference type="PANTHER" id="PTHR37610">
    <property type="entry name" value="CCHC-TYPE DOMAIN-CONTAINING PROTEIN"/>
    <property type="match status" value="1"/>
</dbReference>
<dbReference type="Gene3D" id="2.60.40.2310">
    <property type="match status" value="1"/>
</dbReference>
<comment type="caution">
    <text evidence="3">The sequence shown here is derived from an EMBL/GenBank/DDBJ whole genome shotgun (WGS) entry which is preliminary data.</text>
</comment>
<evidence type="ECO:0008006" key="4">
    <source>
        <dbReference type="Google" id="ProtNLM"/>
    </source>
</evidence>
<sequence>MDDNTSNSLTLHGSDSQGLLLVSKPFKGHNYGQGIRSMRIALSAKNKLGFIDGTITPPASTDTKFVVWQRCNDMVLSWILQSLNPDIASSVLYYTSASMTSRYIRGGTRLGNQMRIKSPGAERGAPGTYTVKVKAPPKVSVVVEPSSLEFKKAGEEKIFKVTFKPVVNGMPKDYTFGHLTWSDSNGHRVKSPLVVKHA</sequence>
<protein>
    <recommendedName>
        <fullName evidence="4">Subtilisin-like protease fibronectin type-III domain-containing protein</fullName>
    </recommendedName>
</protein>
<reference evidence="3" key="1">
    <citation type="submission" date="2018-10" db="EMBL/GenBank/DDBJ databases">
        <title>Population genomic analysis revealed the cold adaptation of white poplar.</title>
        <authorList>
            <person name="Liu Y.-J."/>
        </authorList>
    </citation>
    <scope>NUCLEOTIDE SEQUENCE [LARGE SCALE GENOMIC DNA]</scope>
    <source>
        <strain evidence="3">PAL-ZL1</strain>
    </source>
</reference>
<name>A0A4U5P1W1_POPAL</name>
<evidence type="ECO:0000259" key="1">
    <source>
        <dbReference type="Pfam" id="PF14244"/>
    </source>
</evidence>
<dbReference type="Pfam" id="PF14244">
    <property type="entry name" value="Retrotran_gag_3"/>
    <property type="match status" value="1"/>
</dbReference>
<proteinExistence type="predicted"/>
<dbReference type="PANTHER" id="PTHR37610:SF6">
    <property type="entry name" value="GAG-POLYPEPTIDE OF LTR COPIA-TYPE-RELATED"/>
    <property type="match status" value="1"/>
</dbReference>
<evidence type="ECO:0000313" key="3">
    <source>
        <dbReference type="EMBL" id="TKR90057.1"/>
    </source>
</evidence>
<dbReference type="Pfam" id="PF17766">
    <property type="entry name" value="fn3_6"/>
    <property type="match status" value="1"/>
</dbReference>
<dbReference type="EMBL" id="RCHU01000896">
    <property type="protein sequence ID" value="TKR90057.1"/>
    <property type="molecule type" value="Genomic_DNA"/>
</dbReference>
<dbReference type="AlphaFoldDB" id="A0A4U5P1W1"/>
<feature type="domain" description="Subtilisin-like protease fibronectin type-III" evidence="2">
    <location>
        <begin position="126"/>
        <end position="195"/>
    </location>
</feature>
<feature type="domain" description="Retrotransposon Copia-like N-terminal" evidence="1">
    <location>
        <begin position="12"/>
        <end position="59"/>
    </location>
</feature>
<dbReference type="InterPro" id="IPR041469">
    <property type="entry name" value="Subtilisin-like_FN3"/>
</dbReference>
<organism evidence="3">
    <name type="scientific">Populus alba</name>
    <name type="common">White poplar</name>
    <dbReference type="NCBI Taxonomy" id="43335"/>
    <lineage>
        <taxon>Eukaryota</taxon>
        <taxon>Viridiplantae</taxon>
        <taxon>Streptophyta</taxon>
        <taxon>Embryophyta</taxon>
        <taxon>Tracheophyta</taxon>
        <taxon>Spermatophyta</taxon>
        <taxon>Magnoliopsida</taxon>
        <taxon>eudicotyledons</taxon>
        <taxon>Gunneridae</taxon>
        <taxon>Pentapetalae</taxon>
        <taxon>rosids</taxon>
        <taxon>fabids</taxon>
        <taxon>Malpighiales</taxon>
        <taxon>Salicaceae</taxon>
        <taxon>Saliceae</taxon>
        <taxon>Populus</taxon>
    </lineage>
</organism>
<evidence type="ECO:0000259" key="2">
    <source>
        <dbReference type="Pfam" id="PF17766"/>
    </source>
</evidence>
<gene>
    <name evidence="3" type="ORF">D5086_0000237050</name>
</gene>
<dbReference type="InterPro" id="IPR029472">
    <property type="entry name" value="Copia-like_N"/>
</dbReference>
<accession>A0A4U5P1W1</accession>